<comment type="subunit">
    <text evidence="8">Monomer.</text>
</comment>
<keyword evidence="6 8" id="KW-0030">Aminoacyl-tRNA synthetase</keyword>
<proteinExistence type="inferred from homology"/>
<reference evidence="11 12" key="1">
    <citation type="submission" date="2018-05" db="EMBL/GenBank/DDBJ databases">
        <title>Amnibacterium sp. M8JJ-5, whole genome shotgun sequence.</title>
        <authorList>
            <person name="Tuo L."/>
        </authorList>
    </citation>
    <scope>NUCLEOTIDE SEQUENCE [LARGE SCALE GENOMIC DNA]</scope>
    <source>
        <strain evidence="11 12">M8JJ-5</strain>
    </source>
</reference>
<evidence type="ECO:0000256" key="1">
    <source>
        <dbReference type="ARBA" id="ARBA00022490"/>
    </source>
</evidence>
<dbReference type="SUPFAM" id="SSF50677">
    <property type="entry name" value="ValRS/IleRS/LeuRS editing domain"/>
    <property type="match status" value="1"/>
</dbReference>
<evidence type="ECO:0000259" key="10">
    <source>
        <dbReference type="Pfam" id="PF08264"/>
    </source>
</evidence>
<evidence type="ECO:0000256" key="4">
    <source>
        <dbReference type="ARBA" id="ARBA00022840"/>
    </source>
</evidence>
<dbReference type="InterPro" id="IPR001412">
    <property type="entry name" value="aa-tRNA-synth_I_CS"/>
</dbReference>
<dbReference type="InterPro" id="IPR002303">
    <property type="entry name" value="Valyl-tRNA_ligase"/>
</dbReference>
<dbReference type="Pfam" id="PF00133">
    <property type="entry name" value="tRNA-synt_1"/>
    <property type="match status" value="2"/>
</dbReference>
<evidence type="ECO:0000256" key="3">
    <source>
        <dbReference type="ARBA" id="ARBA00022741"/>
    </source>
</evidence>
<keyword evidence="5 8" id="KW-0648">Protein biosynthesis</keyword>
<dbReference type="PANTHER" id="PTHR11946">
    <property type="entry name" value="VALYL-TRNA SYNTHETASES"/>
    <property type="match status" value="1"/>
</dbReference>
<dbReference type="Gene3D" id="3.90.740.10">
    <property type="entry name" value="Valyl/Leucyl/Isoleucyl-tRNA synthetase, editing domain"/>
    <property type="match status" value="1"/>
</dbReference>
<dbReference type="AlphaFoldDB" id="A0A2V1HN41"/>
<evidence type="ECO:0000256" key="6">
    <source>
        <dbReference type="ARBA" id="ARBA00023146"/>
    </source>
</evidence>
<gene>
    <name evidence="8 11" type="primary">valS</name>
    <name evidence="11" type="ORF">DDQ50_09680</name>
</gene>
<evidence type="ECO:0000256" key="2">
    <source>
        <dbReference type="ARBA" id="ARBA00022598"/>
    </source>
</evidence>
<dbReference type="CDD" id="cd07962">
    <property type="entry name" value="Anticodon_Ia_Val"/>
    <property type="match status" value="1"/>
</dbReference>
<keyword evidence="3 8" id="KW-0547">Nucleotide-binding</keyword>
<evidence type="ECO:0000313" key="11">
    <source>
        <dbReference type="EMBL" id="PVZ94016.1"/>
    </source>
</evidence>
<dbReference type="SUPFAM" id="SSF47323">
    <property type="entry name" value="Anticodon-binding domain of a subclass of class I aminoacyl-tRNA synthetases"/>
    <property type="match status" value="1"/>
</dbReference>
<dbReference type="EC" id="6.1.1.9" evidence="8"/>
<dbReference type="GO" id="GO:0005829">
    <property type="term" value="C:cytosol"/>
    <property type="evidence" value="ECO:0007669"/>
    <property type="project" value="TreeGrafter"/>
</dbReference>
<keyword evidence="2 8" id="KW-0436">Ligase</keyword>
<dbReference type="GO" id="GO:0004832">
    <property type="term" value="F:valine-tRNA ligase activity"/>
    <property type="evidence" value="ECO:0007669"/>
    <property type="project" value="UniProtKB-UniRule"/>
</dbReference>
<dbReference type="OrthoDB" id="9810365at2"/>
<organism evidence="11 12">
    <name type="scientific">Amnibacterium flavum</name>
    <dbReference type="NCBI Taxonomy" id="2173173"/>
    <lineage>
        <taxon>Bacteria</taxon>
        <taxon>Bacillati</taxon>
        <taxon>Actinomycetota</taxon>
        <taxon>Actinomycetes</taxon>
        <taxon>Micrococcales</taxon>
        <taxon>Microbacteriaceae</taxon>
        <taxon>Amnibacterium</taxon>
    </lineage>
</organism>
<comment type="domain">
    <text evidence="8">ValRS has two distinct active sites: one for aminoacylation and one for editing. The misactivated threonine is translocated from the active site to the editing site.</text>
</comment>
<dbReference type="InterPro" id="IPR009008">
    <property type="entry name" value="Val/Leu/Ile-tRNA-synth_edit"/>
</dbReference>
<dbReference type="InterPro" id="IPR033705">
    <property type="entry name" value="Anticodon_Ia_Val"/>
</dbReference>
<dbReference type="Gene3D" id="3.40.50.620">
    <property type="entry name" value="HUPs"/>
    <property type="match status" value="2"/>
</dbReference>
<dbReference type="SUPFAM" id="SSF52374">
    <property type="entry name" value="Nucleotidylyl transferase"/>
    <property type="match status" value="1"/>
</dbReference>
<dbReference type="InterPro" id="IPR013155">
    <property type="entry name" value="M/V/L/I-tRNA-synth_anticd-bd"/>
</dbReference>
<evidence type="ECO:0000256" key="5">
    <source>
        <dbReference type="ARBA" id="ARBA00022917"/>
    </source>
</evidence>
<protein>
    <recommendedName>
        <fullName evidence="8">Valine--tRNA ligase</fullName>
        <ecNumber evidence="8">6.1.1.9</ecNumber>
    </recommendedName>
    <alternativeName>
        <fullName evidence="8">Valyl-tRNA synthetase</fullName>
        <shortName evidence="8">ValRS</shortName>
    </alternativeName>
</protein>
<sequence>MSSPASIPDKPALEGLEAKWGETWESAGVYRFDRTGRTRGDIYSIDTPPPTASGSLHIGHVFSYTHTDVIARFQRMLGKTVFYPMGWDDNGLPTERRVQNYYGVRCDPTLPYEPGFVPPFEGGDNKSSKAADQQPISRRNFIELCERLTVEDEKQFEAVWRILGLSVDWTQTYRTIGDDARAASQKAFLRNLARGEAYQADAPTLWDVTFRTAVAQAELEDRVQPGFYHRIAFTRPDGGQIEIETSRPELLPSCVALVAHPDDERYKPLFGTTVTSPVFGVEVPVLAHHLAQADKGTGIAMICTFGDVTDVVWWRELDLPNRAVIGFDGRFSGEAPAAITSDFGRDAYAQLAGKTVFSAKQTVVELLRSTGELLEDPKPVQHPVKFFEKGDRPLEIVSTRQWYITNGGRDPQLRERLIELGTEIDFLPDFMRVRYENWVRGLAGDWLVSRQRFFGVPLPVWYRVDADGNPLFEEFIVPDESTLPIDPSSDVPPGYTEDQRGAAGGFIGELDVMDTWATSSLTPQLAGGWDRDDELWNLVFPYDLRPQGQDIIRTWLFSTALRSLLEEGVKPWSHASISGFIVDPDRKKMSKSKGNVVTPAAMLEQHGSDAVRYWAASSRLGTDAAFDPQNPTQIRIGRRLAIKILNAAKFILGFDAETAAAIPAGRAAVTHPLDWSMLTTLDAVVATATTALTEYDHARALETTEQFFWNFCDDYLELVKERAYGTAGGEDGGQASAIAALRDALSTLLRLFAPFVPFATEEAWSWFADGSVHTVPWPVPGDVPESADAQLLTLASEALITIRRAKTDAKASQKTRVAQATIVGPLAQVELLQLAEADLRAVGRIEELGFGPGDALAVTHIELIPNEEL</sequence>
<comment type="function">
    <text evidence="8">Catalyzes the attachment of valine to tRNA(Val). As ValRS can inadvertently accommodate and process structurally similar amino acids such as threonine, to avoid such errors, it has a 'posttransfer' editing activity that hydrolyzes mischarged Thr-tRNA(Val) in a tRNA-dependent manner.</text>
</comment>
<dbReference type="InterPro" id="IPR009080">
    <property type="entry name" value="tRNAsynth_Ia_anticodon-bd"/>
</dbReference>
<feature type="domain" description="Methionyl/Valyl/Leucyl/Isoleucyl-tRNA synthetase anticodon-binding" evidence="10">
    <location>
        <begin position="675"/>
        <end position="816"/>
    </location>
</feature>
<evidence type="ECO:0000313" key="12">
    <source>
        <dbReference type="Proteomes" id="UP000244893"/>
    </source>
</evidence>
<comment type="catalytic activity">
    <reaction evidence="7 8">
        <text>tRNA(Val) + L-valine + ATP = L-valyl-tRNA(Val) + AMP + diphosphate</text>
        <dbReference type="Rhea" id="RHEA:10704"/>
        <dbReference type="Rhea" id="RHEA-COMP:9672"/>
        <dbReference type="Rhea" id="RHEA-COMP:9708"/>
        <dbReference type="ChEBI" id="CHEBI:30616"/>
        <dbReference type="ChEBI" id="CHEBI:33019"/>
        <dbReference type="ChEBI" id="CHEBI:57762"/>
        <dbReference type="ChEBI" id="CHEBI:78442"/>
        <dbReference type="ChEBI" id="CHEBI:78537"/>
        <dbReference type="ChEBI" id="CHEBI:456215"/>
        <dbReference type="EC" id="6.1.1.9"/>
    </reaction>
</comment>
<feature type="binding site" evidence="8">
    <location>
        <position position="591"/>
    </location>
    <ligand>
        <name>ATP</name>
        <dbReference type="ChEBI" id="CHEBI:30616"/>
    </ligand>
</feature>
<dbReference type="PROSITE" id="PS00178">
    <property type="entry name" value="AA_TRNA_LIGASE_I"/>
    <property type="match status" value="1"/>
</dbReference>
<dbReference type="Gene3D" id="1.10.730.10">
    <property type="entry name" value="Isoleucyl-tRNA Synthetase, Domain 1"/>
    <property type="match status" value="1"/>
</dbReference>
<dbReference type="NCBIfam" id="NF009687">
    <property type="entry name" value="PRK13208.1"/>
    <property type="match status" value="1"/>
</dbReference>
<dbReference type="PRINTS" id="PR00986">
    <property type="entry name" value="TRNASYNTHVAL"/>
</dbReference>
<dbReference type="InterPro" id="IPR002300">
    <property type="entry name" value="aa-tRNA-synth_Ia"/>
</dbReference>
<comment type="subcellular location">
    <subcellularLocation>
        <location evidence="8">Cytoplasm</location>
    </subcellularLocation>
</comment>
<dbReference type="PANTHER" id="PTHR11946:SF93">
    <property type="entry name" value="VALINE--TRNA LIGASE, CHLOROPLASTIC_MITOCHONDRIAL 2"/>
    <property type="match status" value="1"/>
</dbReference>
<dbReference type="GO" id="GO:0006438">
    <property type="term" value="P:valyl-tRNA aminoacylation"/>
    <property type="evidence" value="ECO:0007669"/>
    <property type="project" value="UniProtKB-UniRule"/>
</dbReference>
<feature type="short sequence motif" description="'KMSKS' region" evidence="8">
    <location>
        <begin position="588"/>
        <end position="592"/>
    </location>
</feature>
<evidence type="ECO:0000256" key="7">
    <source>
        <dbReference type="ARBA" id="ARBA00047552"/>
    </source>
</evidence>
<feature type="domain" description="Aminoacyl-tRNA synthetase class Ia" evidence="9">
    <location>
        <begin position="131"/>
        <end position="626"/>
    </location>
</feature>
<dbReference type="Pfam" id="PF08264">
    <property type="entry name" value="Anticodon_1"/>
    <property type="match status" value="1"/>
</dbReference>
<dbReference type="HAMAP" id="MF_02005">
    <property type="entry name" value="Val_tRNA_synth_type2"/>
    <property type="match status" value="1"/>
</dbReference>
<dbReference type="NCBIfam" id="NF000540">
    <property type="entry name" value="alt_ValS"/>
    <property type="match status" value="1"/>
</dbReference>
<keyword evidence="12" id="KW-1185">Reference proteome</keyword>
<feature type="short sequence motif" description="'HIGH' region" evidence="8">
    <location>
        <begin position="50"/>
        <end position="60"/>
    </location>
</feature>
<accession>A0A2V1HN41</accession>
<evidence type="ECO:0000259" key="9">
    <source>
        <dbReference type="Pfam" id="PF00133"/>
    </source>
</evidence>
<keyword evidence="4 8" id="KW-0067">ATP-binding</keyword>
<dbReference type="InterPro" id="IPR014729">
    <property type="entry name" value="Rossmann-like_a/b/a_fold"/>
</dbReference>
<dbReference type="RefSeq" id="WP_116756530.1">
    <property type="nucleotide sequence ID" value="NZ_JBHUEX010000001.1"/>
</dbReference>
<dbReference type="GO" id="GO:0002161">
    <property type="term" value="F:aminoacyl-tRNA deacylase activity"/>
    <property type="evidence" value="ECO:0007669"/>
    <property type="project" value="InterPro"/>
</dbReference>
<comment type="similarity">
    <text evidence="8">Belongs to the class-I aminoacyl-tRNA synthetase family. ValS type 2 subfamily.</text>
</comment>
<keyword evidence="1 8" id="KW-0963">Cytoplasm</keyword>
<dbReference type="Proteomes" id="UP000244893">
    <property type="component" value="Unassembled WGS sequence"/>
</dbReference>
<evidence type="ECO:0000256" key="8">
    <source>
        <dbReference type="HAMAP-Rule" id="MF_02005"/>
    </source>
</evidence>
<name>A0A2V1HN41_9MICO</name>
<dbReference type="GO" id="GO:0005524">
    <property type="term" value="F:ATP binding"/>
    <property type="evidence" value="ECO:0007669"/>
    <property type="project" value="UniProtKB-UniRule"/>
</dbReference>
<dbReference type="InterPro" id="IPR048044">
    <property type="entry name" value="Valyl-tRNA_ligase_actino"/>
</dbReference>
<dbReference type="EMBL" id="QEOP01000002">
    <property type="protein sequence ID" value="PVZ94016.1"/>
    <property type="molecule type" value="Genomic_DNA"/>
</dbReference>
<dbReference type="InterPro" id="IPR022874">
    <property type="entry name" value="Valine-tRNA_ligase_type_2"/>
</dbReference>
<comment type="caution">
    <text evidence="11">The sequence shown here is derived from an EMBL/GenBank/DDBJ whole genome shotgun (WGS) entry which is preliminary data.</text>
</comment>
<feature type="domain" description="Aminoacyl-tRNA synthetase class Ia" evidence="9">
    <location>
        <begin position="20"/>
        <end position="104"/>
    </location>
</feature>